<dbReference type="SUPFAM" id="SSF47027">
    <property type="entry name" value="Acyl-CoA binding protein"/>
    <property type="match status" value="1"/>
</dbReference>
<protein>
    <recommendedName>
        <fullName evidence="1">ACB domain-containing protein</fullName>
    </recommendedName>
</protein>
<dbReference type="Proteomes" id="UP000198287">
    <property type="component" value="Unassembled WGS sequence"/>
</dbReference>
<reference evidence="2 3" key="1">
    <citation type="submission" date="2015-12" db="EMBL/GenBank/DDBJ databases">
        <title>The genome of Folsomia candida.</title>
        <authorList>
            <person name="Faddeeva A."/>
            <person name="Derks M.F."/>
            <person name="Anvar Y."/>
            <person name="Smit S."/>
            <person name="Van Straalen N."/>
            <person name="Roelofs D."/>
        </authorList>
    </citation>
    <scope>NUCLEOTIDE SEQUENCE [LARGE SCALE GENOMIC DNA]</scope>
    <source>
        <strain evidence="2 3">VU population</strain>
        <tissue evidence="2">Whole body</tissue>
    </source>
</reference>
<comment type="caution">
    <text evidence="2">The sequence shown here is derived from an EMBL/GenBank/DDBJ whole genome shotgun (WGS) entry which is preliminary data.</text>
</comment>
<dbReference type="AlphaFoldDB" id="A0A226F109"/>
<gene>
    <name evidence="2" type="ORF">Fcan01_01289</name>
</gene>
<keyword evidence="3" id="KW-1185">Reference proteome</keyword>
<organism evidence="2 3">
    <name type="scientific">Folsomia candida</name>
    <name type="common">Springtail</name>
    <dbReference type="NCBI Taxonomy" id="158441"/>
    <lineage>
        <taxon>Eukaryota</taxon>
        <taxon>Metazoa</taxon>
        <taxon>Ecdysozoa</taxon>
        <taxon>Arthropoda</taxon>
        <taxon>Hexapoda</taxon>
        <taxon>Collembola</taxon>
        <taxon>Entomobryomorpha</taxon>
        <taxon>Isotomoidea</taxon>
        <taxon>Isotomidae</taxon>
        <taxon>Proisotominae</taxon>
        <taxon>Folsomia</taxon>
    </lineage>
</organism>
<dbReference type="EMBL" id="LNIX01000001">
    <property type="protein sequence ID" value="OXA62616.1"/>
    <property type="molecule type" value="Genomic_DNA"/>
</dbReference>
<dbReference type="Pfam" id="PF00887">
    <property type="entry name" value="ACBP"/>
    <property type="match status" value="1"/>
</dbReference>
<dbReference type="InterPro" id="IPR000582">
    <property type="entry name" value="Acyl-CoA-binding_protein"/>
</dbReference>
<dbReference type="InterPro" id="IPR035984">
    <property type="entry name" value="Acyl-CoA-binding_sf"/>
</dbReference>
<evidence type="ECO:0000313" key="2">
    <source>
        <dbReference type="EMBL" id="OXA62616.1"/>
    </source>
</evidence>
<dbReference type="InterPro" id="IPR014352">
    <property type="entry name" value="FERM/acyl-CoA-bd_prot_sf"/>
</dbReference>
<dbReference type="GO" id="GO:0000062">
    <property type="term" value="F:fatty-acyl-CoA binding"/>
    <property type="evidence" value="ECO:0007669"/>
    <property type="project" value="InterPro"/>
</dbReference>
<dbReference type="Gene3D" id="1.20.80.10">
    <property type="match status" value="1"/>
</dbReference>
<name>A0A226F109_FOLCA</name>
<dbReference type="OrthoDB" id="346910at2759"/>
<evidence type="ECO:0000259" key="1">
    <source>
        <dbReference type="Pfam" id="PF00887"/>
    </source>
</evidence>
<sequence>MLTLLFNDPEILLMCLIVGLISCKIRFAKIQYSGPKKKELTACATDDKQKCLNFANKFDTTGLDTRFKDTSQVFVPLLNPDFISSLDKIRLYSLYKQATCGNCPLSAFGLSGKGGIRGKLYWLLHRGMTHSQAKIEYIKYHAKLQDNEKVYLTVRNYAGRIRNDFQKFYNFEPVLYPGHIVIPLNQLPSHLLSEYNGAVKTKYMGAWRGKLAYDERAMQYPRPISDSHFISIFTNTQFCKLVTYLDPDKQSLTPYLKLFGLEDHKNDEMDYFIADLTGVLALPLRKEDNCVLCPSVALFKRGDQKSKLCLVSIAIENLFETASLDDNDDLNMPPFPNLLDSLKLVHPGNGVAWELCKLHSALNANYISSLGLHTVLHVVLAGPISLTYDFLNNDTSNFGSRSIIRRIIGVHSFVHSAVDANAFDFNESVVFAEGAPYYAWMVGTSHGGVYNMIRLICDGWRSTKQPVYDGFSNLDGNLVHKENEDVLPFRKFVNSFLLPITKFVAKVLHLVRGDESEQSFVAEFLTKLGDYLPLNSWLRGEIHDLGGSGDFEAWGILMQKLLTYFIFNAVEHSIEHFMLGTWLLNDIHAVLRYHERYP</sequence>
<proteinExistence type="predicted"/>
<feature type="domain" description="ACB" evidence="1">
    <location>
        <begin position="67"/>
        <end position="140"/>
    </location>
</feature>
<accession>A0A226F109</accession>
<evidence type="ECO:0000313" key="3">
    <source>
        <dbReference type="Proteomes" id="UP000198287"/>
    </source>
</evidence>